<dbReference type="InterPro" id="IPR002410">
    <property type="entry name" value="Peptidase_S33"/>
</dbReference>
<dbReference type="InterPro" id="IPR051601">
    <property type="entry name" value="Serine_prot/Carboxylest_S33"/>
</dbReference>
<feature type="domain" description="Peptidase S33 tripeptidyl aminopeptidase-like C-terminal" evidence="5">
    <location>
        <begin position="335"/>
        <end position="437"/>
    </location>
</feature>
<sequence>MLSAIALMLAAASPTFTTKPCPTAELAKARCGTVTVPEDRAKPNGRQIGLNVIVIPAAKPAPQPQALFDLEGGPGLAVTKNVGFYLTDGAPYAATRDVVLFDQRGTGESNPLDCPEFDEADRALKPMFPDAAVRSCRERLSKVADLTRYTTDDAVADLDAVRTALGYQQVDLSALSYGTTLALRYVAVHGDRVRSAVLLSAVPPSAMPPRHHAEAAQKALDHMIADCRADSACSAAYPNIPSDLSIAVRKLRDGRRVTPAVAMERLRTKLHSPGGARELPSIIHRLALGGTTILVSNNARAGFNYYDGVYLTITCSESLPWFDQQEAMKIGRRTMFGYYRLERQQAACANWPRAHVDKGFFDPIRSSVPVLFLSGGRDPVTPSSWASETAKGFSRSRQIVIPWAGHIVDGLSGFDTCYDPQVLRFLETADPTVVDDRCFADMAPAPFKIEK</sequence>
<dbReference type="Pfam" id="PF00561">
    <property type="entry name" value="Abhydrolase_1"/>
    <property type="match status" value="1"/>
</dbReference>
<comment type="caution">
    <text evidence="6">The sequence shown here is derived from an EMBL/GenBank/DDBJ whole genome shotgun (WGS) entry which is preliminary data.</text>
</comment>
<dbReference type="Gene3D" id="3.40.50.1820">
    <property type="entry name" value="alpha/beta hydrolase"/>
    <property type="match status" value="1"/>
</dbReference>
<evidence type="ECO:0000313" key="6">
    <source>
        <dbReference type="EMBL" id="MCL6740081.1"/>
    </source>
</evidence>
<evidence type="ECO:0000256" key="1">
    <source>
        <dbReference type="ARBA" id="ARBA00010088"/>
    </source>
</evidence>
<organism evidence="6 7">
    <name type="scientific">Sphingomonas brevis</name>
    <dbReference type="NCBI Taxonomy" id="2908206"/>
    <lineage>
        <taxon>Bacteria</taxon>
        <taxon>Pseudomonadati</taxon>
        <taxon>Pseudomonadota</taxon>
        <taxon>Alphaproteobacteria</taxon>
        <taxon>Sphingomonadales</taxon>
        <taxon>Sphingomonadaceae</taxon>
        <taxon>Sphingomonas</taxon>
    </lineage>
</organism>
<name>A0ABT0S6R3_9SPHN</name>
<evidence type="ECO:0000259" key="4">
    <source>
        <dbReference type="Pfam" id="PF00561"/>
    </source>
</evidence>
<dbReference type="PANTHER" id="PTHR43248:SF29">
    <property type="entry name" value="TRIPEPTIDYL AMINOPEPTIDASE"/>
    <property type="match status" value="1"/>
</dbReference>
<dbReference type="GO" id="GO:0016787">
    <property type="term" value="F:hydrolase activity"/>
    <property type="evidence" value="ECO:0007669"/>
    <property type="project" value="UniProtKB-KW"/>
</dbReference>
<keyword evidence="7" id="KW-1185">Reference proteome</keyword>
<dbReference type="InterPro" id="IPR013595">
    <property type="entry name" value="Pept_S33_TAP-like_C"/>
</dbReference>
<protein>
    <submittedName>
        <fullName evidence="6">Alpha/beta hydrolase</fullName>
    </submittedName>
</protein>
<dbReference type="Proteomes" id="UP001165383">
    <property type="component" value="Unassembled WGS sequence"/>
</dbReference>
<evidence type="ECO:0000256" key="2">
    <source>
        <dbReference type="ARBA" id="ARBA00022729"/>
    </source>
</evidence>
<keyword evidence="3 6" id="KW-0378">Hydrolase</keyword>
<gene>
    <name evidence="6" type="ORF">LZ518_02885</name>
</gene>
<evidence type="ECO:0000256" key="3">
    <source>
        <dbReference type="ARBA" id="ARBA00022801"/>
    </source>
</evidence>
<dbReference type="RefSeq" id="WP_249914534.1">
    <property type="nucleotide sequence ID" value="NZ_JAMGBB010000001.1"/>
</dbReference>
<dbReference type="InterPro" id="IPR029058">
    <property type="entry name" value="AB_hydrolase_fold"/>
</dbReference>
<accession>A0ABT0S6R3</accession>
<evidence type="ECO:0000313" key="7">
    <source>
        <dbReference type="Proteomes" id="UP001165383"/>
    </source>
</evidence>
<dbReference type="PRINTS" id="PR00793">
    <property type="entry name" value="PROAMNOPTASE"/>
</dbReference>
<evidence type="ECO:0000259" key="5">
    <source>
        <dbReference type="Pfam" id="PF08386"/>
    </source>
</evidence>
<dbReference type="SUPFAM" id="SSF53474">
    <property type="entry name" value="alpha/beta-Hydrolases"/>
    <property type="match status" value="1"/>
</dbReference>
<dbReference type="PANTHER" id="PTHR43248">
    <property type="entry name" value="2-SUCCINYL-6-HYDROXY-2,4-CYCLOHEXADIENE-1-CARBOXYLATE SYNTHASE"/>
    <property type="match status" value="1"/>
</dbReference>
<comment type="similarity">
    <text evidence="1">Belongs to the peptidase S33 family.</text>
</comment>
<reference evidence="6" key="1">
    <citation type="submission" date="2022-05" db="EMBL/GenBank/DDBJ databases">
        <authorList>
            <person name="Jo J.-H."/>
            <person name="Im W.-T."/>
        </authorList>
    </citation>
    <scope>NUCLEOTIDE SEQUENCE</scope>
    <source>
        <strain evidence="6">RB56-2</strain>
    </source>
</reference>
<keyword evidence="2" id="KW-0732">Signal</keyword>
<feature type="domain" description="AB hydrolase-1" evidence="4">
    <location>
        <begin position="93"/>
        <end position="211"/>
    </location>
</feature>
<dbReference type="InterPro" id="IPR000073">
    <property type="entry name" value="AB_hydrolase_1"/>
</dbReference>
<proteinExistence type="inferred from homology"/>
<dbReference type="EMBL" id="JAMGBB010000001">
    <property type="protein sequence ID" value="MCL6740081.1"/>
    <property type="molecule type" value="Genomic_DNA"/>
</dbReference>
<dbReference type="Pfam" id="PF08386">
    <property type="entry name" value="Abhydrolase_4"/>
    <property type="match status" value="1"/>
</dbReference>